<dbReference type="EMBL" id="RVVJ01000004">
    <property type="protein sequence ID" value="MML52726.1"/>
    <property type="molecule type" value="Genomic_DNA"/>
</dbReference>
<sequence>MTPSCTRKTLSKGRRRLRKSAIRCGKVGDDGGLKSLTNRFKAFLSGGAALNFPVMTVISIYYMMTQAQ</sequence>
<evidence type="ECO:0000313" key="2">
    <source>
        <dbReference type="EMBL" id="MML52726.1"/>
    </source>
</evidence>
<keyword evidence="1" id="KW-0472">Membrane</keyword>
<keyword evidence="1" id="KW-1133">Transmembrane helix</keyword>
<keyword evidence="1" id="KW-0812">Transmembrane</keyword>
<reference evidence="2" key="1">
    <citation type="submission" date="2018-09" db="EMBL/GenBank/DDBJ databases">
        <authorList>
            <person name="Ashton P.M."/>
            <person name="Dallman T."/>
            <person name="Nair S."/>
            <person name="De Pinna E."/>
            <person name="Peters T."/>
            <person name="Grant K."/>
        </authorList>
    </citation>
    <scope>NUCLEOTIDE SEQUENCE [LARGE SCALE GENOMIC DNA]</scope>
    <source>
        <strain evidence="2">598938</strain>
    </source>
</reference>
<feature type="transmembrane region" description="Helical" evidence="1">
    <location>
        <begin position="42"/>
        <end position="64"/>
    </location>
</feature>
<gene>
    <name evidence="2" type="ORF">D7N80_05305</name>
</gene>
<protein>
    <submittedName>
        <fullName evidence="2">Uncharacterized protein</fullName>
    </submittedName>
</protein>
<evidence type="ECO:0000256" key="1">
    <source>
        <dbReference type="SAM" id="Phobius"/>
    </source>
</evidence>
<accession>A0A403QDE2</accession>
<proteinExistence type="predicted"/>
<comment type="caution">
    <text evidence="2">The sequence shown here is derived from an EMBL/GenBank/DDBJ whole genome shotgun (WGS) entry which is preliminary data.</text>
</comment>
<organism evidence="2">
    <name type="scientific">Salmonella enterica I</name>
    <dbReference type="NCBI Taxonomy" id="59201"/>
    <lineage>
        <taxon>Bacteria</taxon>
        <taxon>Pseudomonadati</taxon>
        <taxon>Pseudomonadota</taxon>
        <taxon>Gammaproteobacteria</taxon>
        <taxon>Enterobacterales</taxon>
        <taxon>Enterobacteriaceae</taxon>
        <taxon>Salmonella</taxon>
    </lineage>
</organism>
<dbReference type="AlphaFoldDB" id="A0A403QDE2"/>
<name>A0A403QDE2_SALET</name>
<dbReference type="Proteomes" id="UP000885348">
    <property type="component" value="Unassembled WGS sequence"/>
</dbReference>